<dbReference type="Pfam" id="PF00036">
    <property type="entry name" value="EF-hand_1"/>
    <property type="match status" value="1"/>
</dbReference>
<dbReference type="GO" id="GO:0005509">
    <property type="term" value="F:calcium ion binding"/>
    <property type="evidence" value="ECO:0007669"/>
    <property type="project" value="InterPro"/>
</dbReference>
<dbReference type="Gene3D" id="1.10.238.10">
    <property type="entry name" value="EF-hand"/>
    <property type="match status" value="2"/>
</dbReference>
<dbReference type="InterPro" id="IPR011992">
    <property type="entry name" value="EF-hand-dom_pair"/>
</dbReference>
<dbReference type="Gramene" id="OGLUM02G32150.1">
    <property type="protein sequence ID" value="OGLUM02G32150.1"/>
    <property type="gene ID" value="OGLUM02G32150"/>
</dbReference>
<dbReference type="SMR" id="A0A0D9YXV9"/>
<organism evidence="7">
    <name type="scientific">Oryza glumipatula</name>
    <dbReference type="NCBI Taxonomy" id="40148"/>
    <lineage>
        <taxon>Eukaryota</taxon>
        <taxon>Viridiplantae</taxon>
        <taxon>Streptophyta</taxon>
        <taxon>Embryophyta</taxon>
        <taxon>Tracheophyta</taxon>
        <taxon>Spermatophyta</taxon>
        <taxon>Magnoliopsida</taxon>
        <taxon>Liliopsida</taxon>
        <taxon>Poales</taxon>
        <taxon>Poaceae</taxon>
        <taxon>BOP clade</taxon>
        <taxon>Oryzoideae</taxon>
        <taxon>Oryzeae</taxon>
        <taxon>Oryzinae</taxon>
        <taxon>Oryza</taxon>
    </lineage>
</organism>
<dbReference type="PRINTS" id="PR01697">
    <property type="entry name" value="PARVALBUMIN"/>
</dbReference>
<evidence type="ECO:0000259" key="6">
    <source>
        <dbReference type="PROSITE" id="PS50222"/>
    </source>
</evidence>
<dbReference type="FunFam" id="1.10.238.10:FF:000421">
    <property type="entry name" value="Polcalcin Jun o 2"/>
    <property type="match status" value="1"/>
</dbReference>
<dbReference type="SUPFAM" id="SSF47473">
    <property type="entry name" value="EF-hand"/>
    <property type="match status" value="1"/>
</dbReference>
<dbReference type="Proteomes" id="UP000026961">
    <property type="component" value="Chromosome 2"/>
</dbReference>
<dbReference type="eggNOG" id="KOG0027">
    <property type="taxonomic scope" value="Eukaryota"/>
</dbReference>
<dbReference type="InterPro" id="IPR002048">
    <property type="entry name" value="EF_hand_dom"/>
</dbReference>
<dbReference type="InterPro" id="IPR039647">
    <property type="entry name" value="EF_hand_pair_protein_CML-like"/>
</dbReference>
<feature type="domain" description="EF-hand" evidence="6">
    <location>
        <begin position="39"/>
        <end position="74"/>
    </location>
</feature>
<dbReference type="FunFam" id="1.10.238.10:FF:000423">
    <property type="entry name" value="Polcalcin Jun o 2"/>
    <property type="match status" value="1"/>
</dbReference>
<dbReference type="SMART" id="SM00054">
    <property type="entry name" value="EFh"/>
    <property type="match status" value="4"/>
</dbReference>
<keyword evidence="8" id="KW-1185">Reference proteome</keyword>
<dbReference type="InterPro" id="IPR018247">
    <property type="entry name" value="EF_Hand_1_Ca_BS"/>
</dbReference>
<protein>
    <recommendedName>
        <fullName evidence="6">EF-hand domain-containing protein</fullName>
    </recommendedName>
</protein>
<reference evidence="7" key="2">
    <citation type="submission" date="2018-05" db="EMBL/GenBank/DDBJ databases">
        <title>OgluRS3 (Oryza glumaepatula Reference Sequence Version 3).</title>
        <authorList>
            <person name="Zhang J."/>
            <person name="Kudrna D."/>
            <person name="Lee S."/>
            <person name="Talag J."/>
            <person name="Welchert J."/>
            <person name="Wing R.A."/>
        </authorList>
    </citation>
    <scope>NUCLEOTIDE SEQUENCE [LARGE SCALE GENOMIC DNA]</scope>
</reference>
<keyword evidence="4" id="KW-0106">Calcium</keyword>
<dbReference type="STRING" id="40148.A0A0D9YXV9"/>
<name>A0A0D9YXV9_9ORYZ</name>
<keyword evidence="2" id="KW-0479">Metal-binding</keyword>
<feature type="domain" description="EF-hand" evidence="6">
    <location>
        <begin position="102"/>
        <end position="137"/>
    </location>
</feature>
<accession>A0A0D9YXV9</accession>
<dbReference type="Pfam" id="PF13499">
    <property type="entry name" value="EF-hand_7"/>
    <property type="match status" value="1"/>
</dbReference>
<dbReference type="CDD" id="cd00051">
    <property type="entry name" value="EFh"/>
    <property type="match status" value="2"/>
</dbReference>
<keyword evidence="3" id="KW-0677">Repeat</keyword>
<feature type="domain" description="EF-hand" evidence="6">
    <location>
        <begin position="141"/>
        <end position="174"/>
    </location>
</feature>
<feature type="region of interest" description="Disordered" evidence="5">
    <location>
        <begin position="14"/>
        <end position="35"/>
    </location>
</feature>
<sequence length="174" mass="18760">MGLVVSAAASCGRLRRSRSRSPPPAVLDPSQSPLSLEREAEPELIRVFRCFDTDGDGLISAAEMREFYGCSVDEAEEMVAAADRDGDGFVSIEELRAVMEGGGLDALRAAFDEYDEDGNGVITAEELRRALRRLNLDGMDLTAEQCAEIVAAVDSDGDGVISFDEFKAMMSKQA</sequence>
<evidence type="ECO:0000256" key="3">
    <source>
        <dbReference type="ARBA" id="ARBA00022737"/>
    </source>
</evidence>
<reference evidence="7" key="1">
    <citation type="submission" date="2015-04" db="UniProtKB">
        <authorList>
            <consortium name="EnsemblPlants"/>
        </authorList>
    </citation>
    <scope>IDENTIFICATION</scope>
</reference>
<evidence type="ECO:0000256" key="4">
    <source>
        <dbReference type="ARBA" id="ARBA00022837"/>
    </source>
</evidence>
<evidence type="ECO:0000256" key="1">
    <source>
        <dbReference type="ARBA" id="ARBA00003291"/>
    </source>
</evidence>
<dbReference type="HOGENOM" id="CLU_061288_20_4_1"/>
<evidence type="ECO:0000256" key="5">
    <source>
        <dbReference type="SAM" id="MobiDB-lite"/>
    </source>
</evidence>
<evidence type="ECO:0000313" key="8">
    <source>
        <dbReference type="Proteomes" id="UP000026961"/>
    </source>
</evidence>
<dbReference type="PROSITE" id="PS50222">
    <property type="entry name" value="EF_HAND_2"/>
    <property type="match status" value="3"/>
</dbReference>
<evidence type="ECO:0000313" key="7">
    <source>
        <dbReference type="EnsemblPlants" id="OGLUM02G32150.1"/>
    </source>
</evidence>
<evidence type="ECO:0000256" key="2">
    <source>
        <dbReference type="ARBA" id="ARBA00022723"/>
    </source>
</evidence>
<dbReference type="PROSITE" id="PS00018">
    <property type="entry name" value="EF_HAND_1"/>
    <property type="match status" value="2"/>
</dbReference>
<proteinExistence type="predicted"/>
<dbReference type="Pfam" id="PF13202">
    <property type="entry name" value="EF-hand_5"/>
    <property type="match status" value="1"/>
</dbReference>
<dbReference type="AlphaFoldDB" id="A0A0D9YXV9"/>
<dbReference type="PANTHER" id="PTHR10891">
    <property type="entry name" value="EF-HAND CALCIUM-BINDING DOMAIN CONTAINING PROTEIN"/>
    <property type="match status" value="1"/>
</dbReference>
<dbReference type="EnsemblPlants" id="OGLUM02G32150.1">
    <property type="protein sequence ID" value="OGLUM02G32150.1"/>
    <property type="gene ID" value="OGLUM02G32150"/>
</dbReference>
<comment type="function">
    <text evidence="1">Potential calcium sensor.</text>
</comment>